<dbReference type="PANTHER" id="PTHR43818">
    <property type="entry name" value="BCDNA.GH03377"/>
    <property type="match status" value="1"/>
</dbReference>
<accession>A0A9P6WRV7</accession>
<organism evidence="3 4">
    <name type="scientific">Rhizopus oryzae</name>
    <name type="common">Mucormycosis agent</name>
    <name type="synonym">Rhizopus arrhizus var. delemar</name>
    <dbReference type="NCBI Taxonomy" id="64495"/>
    <lineage>
        <taxon>Eukaryota</taxon>
        <taxon>Fungi</taxon>
        <taxon>Fungi incertae sedis</taxon>
        <taxon>Mucoromycota</taxon>
        <taxon>Mucoromycotina</taxon>
        <taxon>Mucoromycetes</taxon>
        <taxon>Mucorales</taxon>
        <taxon>Mucorineae</taxon>
        <taxon>Rhizopodaceae</taxon>
        <taxon>Rhizopus</taxon>
    </lineage>
</organism>
<evidence type="ECO:0000256" key="1">
    <source>
        <dbReference type="SAM" id="MobiDB-lite"/>
    </source>
</evidence>
<name>A0A9P6WRV7_RHIOR</name>
<dbReference type="PANTHER" id="PTHR43818:SF1">
    <property type="entry name" value="GLYCOSYL HYDROLASE FAMILY 109 PROTEIN"/>
    <property type="match status" value="1"/>
</dbReference>
<dbReference type="AlphaFoldDB" id="A0A9P6WRV7"/>
<comment type="caution">
    <text evidence="3">The sequence shown here is derived from an EMBL/GenBank/DDBJ whole genome shotgun (WGS) entry which is preliminary data.</text>
</comment>
<evidence type="ECO:0000313" key="4">
    <source>
        <dbReference type="Proteomes" id="UP000716291"/>
    </source>
</evidence>
<sequence>MLGRAVDMVSKAGKPAPKTYGQDRDTNAWKRLLEQKGIDGVIIATPWEYHAPMAIAAMQAGVAVGCEVHRHPVHAAGERLLPP</sequence>
<gene>
    <name evidence="3" type="ORF">G6F64_015282</name>
</gene>
<evidence type="ECO:0000313" key="3">
    <source>
        <dbReference type="EMBL" id="KAG1273766.1"/>
    </source>
</evidence>
<dbReference type="GO" id="GO:0000166">
    <property type="term" value="F:nucleotide binding"/>
    <property type="evidence" value="ECO:0007669"/>
    <property type="project" value="InterPro"/>
</dbReference>
<dbReference type="Gene3D" id="3.40.50.720">
    <property type="entry name" value="NAD(P)-binding Rossmann-like Domain"/>
    <property type="match status" value="1"/>
</dbReference>
<protein>
    <recommendedName>
        <fullName evidence="2">Gfo/Idh/MocA-like oxidoreductase N-terminal domain-containing protein</fullName>
    </recommendedName>
</protein>
<dbReference type="InterPro" id="IPR000683">
    <property type="entry name" value="Gfo/Idh/MocA-like_OxRdtase_N"/>
</dbReference>
<feature type="domain" description="Gfo/Idh/MocA-like oxidoreductase N-terminal" evidence="2">
    <location>
        <begin position="11"/>
        <end position="67"/>
    </location>
</feature>
<dbReference type="EMBL" id="JAANQT010012350">
    <property type="protein sequence ID" value="KAG1273766.1"/>
    <property type="molecule type" value="Genomic_DNA"/>
</dbReference>
<feature type="region of interest" description="Disordered" evidence="1">
    <location>
        <begin position="1"/>
        <end position="23"/>
    </location>
</feature>
<reference evidence="3" key="1">
    <citation type="journal article" date="2020" name="Microb. Genom.">
        <title>Genetic diversity of clinical and environmental Mucorales isolates obtained from an investigation of mucormycosis cases among solid organ transplant recipients.</title>
        <authorList>
            <person name="Nguyen M.H."/>
            <person name="Kaul D."/>
            <person name="Muto C."/>
            <person name="Cheng S.J."/>
            <person name="Richter R.A."/>
            <person name="Bruno V.M."/>
            <person name="Liu G."/>
            <person name="Beyhan S."/>
            <person name="Sundermann A.J."/>
            <person name="Mounaud S."/>
            <person name="Pasculle A.W."/>
            <person name="Nierman W.C."/>
            <person name="Driscoll E."/>
            <person name="Cumbie R."/>
            <person name="Clancy C.J."/>
            <person name="Dupont C.L."/>
        </authorList>
    </citation>
    <scope>NUCLEOTIDE SEQUENCE</scope>
    <source>
        <strain evidence="3">GL11</strain>
    </source>
</reference>
<evidence type="ECO:0000259" key="2">
    <source>
        <dbReference type="Pfam" id="PF01408"/>
    </source>
</evidence>
<keyword evidence="4" id="KW-1185">Reference proteome</keyword>
<dbReference type="InterPro" id="IPR036291">
    <property type="entry name" value="NAD(P)-bd_dom_sf"/>
</dbReference>
<dbReference type="InterPro" id="IPR050463">
    <property type="entry name" value="Gfo/Idh/MocA_oxidrdct_glycsds"/>
</dbReference>
<dbReference type="Pfam" id="PF01408">
    <property type="entry name" value="GFO_IDH_MocA"/>
    <property type="match status" value="1"/>
</dbReference>
<dbReference type="SUPFAM" id="SSF51735">
    <property type="entry name" value="NAD(P)-binding Rossmann-fold domains"/>
    <property type="match status" value="1"/>
</dbReference>
<proteinExistence type="predicted"/>
<dbReference type="Proteomes" id="UP000716291">
    <property type="component" value="Unassembled WGS sequence"/>
</dbReference>